<dbReference type="Pfam" id="PF10704">
    <property type="entry name" value="DUF2508"/>
    <property type="match status" value="1"/>
</dbReference>
<dbReference type="EMBL" id="BEXJ01000002">
    <property type="protein sequence ID" value="GBA97147.1"/>
    <property type="molecule type" value="Genomic_DNA"/>
</dbReference>
<dbReference type="EMBL" id="PKKC01000002">
    <property type="protein sequence ID" value="PKZ90839.1"/>
    <property type="molecule type" value="Genomic_DNA"/>
</dbReference>
<dbReference type="Proteomes" id="UP000250668">
    <property type="component" value="Unassembled WGS sequence"/>
</dbReference>
<evidence type="ECO:0000313" key="7">
    <source>
        <dbReference type="Proteomes" id="UP000234740"/>
    </source>
</evidence>
<dbReference type="OrthoDB" id="2326469at2"/>
<dbReference type="OMA" id="YNEARHR"/>
<evidence type="ECO:0000313" key="5">
    <source>
        <dbReference type="EMBL" id="QTD66093.1"/>
    </source>
</evidence>
<reference evidence="4 7" key="2">
    <citation type="submission" date="2017-12" db="EMBL/GenBank/DDBJ databases">
        <title>Phylogenetic diversity of female urinary microbiome.</title>
        <authorList>
            <person name="Thomas-White K."/>
            <person name="Wolfe A.J."/>
        </authorList>
    </citation>
    <scope>NUCLEOTIDE SEQUENCE [LARGE SCALE GENOMIC DNA]</scope>
    <source>
        <strain evidence="4 7">UMB0099</strain>
    </source>
</reference>
<dbReference type="eggNOG" id="ENOG5030AAD">
    <property type="taxonomic scope" value="Bacteria"/>
</dbReference>
<dbReference type="Proteomes" id="UP000234740">
    <property type="component" value="Unassembled WGS sequence"/>
</dbReference>
<dbReference type="AlphaFoldDB" id="A0A133P7J1"/>
<evidence type="ECO:0000313" key="9">
    <source>
        <dbReference type="Proteomes" id="UP000460112"/>
    </source>
</evidence>
<dbReference type="EMBL" id="CP071801">
    <property type="protein sequence ID" value="QTD66093.1"/>
    <property type="molecule type" value="Genomic_DNA"/>
</dbReference>
<dbReference type="Proteomes" id="UP000663932">
    <property type="component" value="Chromosome"/>
</dbReference>
<reference evidence="2 8" key="3">
    <citation type="journal article" date="2018" name="Int. J. Syst. Evol. Microbiol.">
        <title>Lactobacillus paragasseri sp. nov., a sister taxon of Lactobacillus gasseri, based on whole-genome sequence analyses.</title>
        <authorList>
            <person name="Tanizawa Y."/>
            <person name="Tada I."/>
            <person name="Kobayashi H."/>
            <person name="Endo A."/>
            <person name="Maeno S."/>
            <person name="Toyoda A."/>
            <person name="Arita M."/>
            <person name="Nakamura Y."/>
            <person name="Sakamoto M."/>
            <person name="Ohkuma M."/>
            <person name="Tohno M."/>
        </authorList>
    </citation>
    <scope>NUCLEOTIDE SEQUENCE [LARGE SCALE GENOMIC DNA]</scope>
    <source>
        <strain evidence="2 8">JCM 1025</strain>
    </source>
</reference>
<dbReference type="EMBL" id="CP021427">
    <property type="protein sequence ID" value="ART97882.1"/>
    <property type="molecule type" value="Genomic_DNA"/>
</dbReference>
<dbReference type="Proteomes" id="UP000460112">
    <property type="component" value="Unassembled WGS sequence"/>
</dbReference>
<reference evidence="3 9" key="4">
    <citation type="submission" date="2019-09" db="EMBL/GenBank/DDBJ databases">
        <title>Investigation of probiotic properties of different lactic acid bacteria.</title>
        <authorList>
            <person name="Jaomanjaka F."/>
            <person name="Blanc P."/>
        </authorList>
    </citation>
    <scope>NUCLEOTIDE SEQUENCE [LARGE SCALE GENOMIC DNA]</scope>
    <source>
        <strain evidence="3 9">BIO6369</strain>
    </source>
</reference>
<evidence type="ECO:0000313" key="4">
    <source>
        <dbReference type="EMBL" id="PKZ90839.1"/>
    </source>
</evidence>
<evidence type="ECO:0000313" key="8">
    <source>
        <dbReference type="Proteomes" id="UP000250668"/>
    </source>
</evidence>
<organism evidence="3 9">
    <name type="scientific">Lactobacillus gasseri</name>
    <dbReference type="NCBI Taxonomy" id="1596"/>
    <lineage>
        <taxon>Bacteria</taxon>
        <taxon>Bacillati</taxon>
        <taxon>Bacillota</taxon>
        <taxon>Bacilli</taxon>
        <taxon>Lactobacillales</taxon>
        <taxon>Lactobacillaceae</taxon>
        <taxon>Lactobacillus</taxon>
    </lineage>
</organism>
<evidence type="ECO:0000313" key="3">
    <source>
        <dbReference type="EMBL" id="KAB1950459.1"/>
    </source>
</evidence>
<name>A0A133P7J1_LACGS</name>
<dbReference type="InterPro" id="IPR019644">
    <property type="entry name" value="DUF2508"/>
</dbReference>
<dbReference type="GeneID" id="48924388"/>
<accession>A0A133P7J1</accession>
<dbReference type="Proteomes" id="UP000195798">
    <property type="component" value="Chromosome"/>
</dbReference>
<evidence type="ECO:0000313" key="2">
    <source>
        <dbReference type="EMBL" id="GBA97147.1"/>
    </source>
</evidence>
<dbReference type="EMBL" id="WBOA01000002">
    <property type="protein sequence ID" value="KAB1950459.1"/>
    <property type="molecule type" value="Genomic_DNA"/>
</dbReference>
<protein>
    <submittedName>
        <fullName evidence="4">DUF2508 domain-containing protein</fullName>
    </submittedName>
    <submittedName>
        <fullName evidence="3">DUF2508 family protein</fullName>
    </submittedName>
    <submittedName>
        <fullName evidence="5">YaaL family protein</fullName>
    </submittedName>
</protein>
<reference evidence="5" key="5">
    <citation type="submission" date="2021-03" db="EMBL/GenBank/DDBJ databases">
        <title>Whole genome sequence of Lactobacillus gasseri HL75.</title>
        <authorList>
            <person name="Kim J.-M."/>
            <person name="Chung S.H."/>
            <person name="Kim J.-S."/>
        </authorList>
    </citation>
    <scope>NUCLEOTIDE SEQUENCE</scope>
    <source>
        <strain evidence="5">HL75</strain>
    </source>
</reference>
<dbReference type="STRING" id="324831.LGAS_0371"/>
<proteinExistence type="predicted"/>
<sequence length="78" mass="9138">MIGKRHKVKKAGDERLLKVVAQLQRQLAEQKVFDQTTIDYSFDNRVLNKILHAKFIFLYEEARRRNTKSSSSSSVITR</sequence>
<dbReference type="RefSeq" id="WP_003647758.1">
    <property type="nucleotide sequence ID" value="NZ_BEXJ01000002.1"/>
</dbReference>
<evidence type="ECO:0000313" key="1">
    <source>
        <dbReference type="EMBL" id="ART97882.1"/>
    </source>
</evidence>
<reference evidence="1 6" key="1">
    <citation type="submission" date="2017-05" db="EMBL/GenBank/DDBJ databases">
        <authorList>
            <person name="Oh N.-S."/>
        </authorList>
    </citation>
    <scope>NUCLEOTIDE SEQUENCE [LARGE SCALE GENOMIC DNA]</scope>
    <source>
        <strain evidence="1 6">4M13</strain>
    </source>
</reference>
<gene>
    <name evidence="1" type="ORF">CCE30_02665</name>
    <name evidence="4" type="ORF">CYJ86_06945</name>
    <name evidence="3" type="ORF">F8244_05710</name>
    <name evidence="5" type="ORF">J3E67_000393</name>
    <name evidence="2" type="ORF">LJCM1025_14110</name>
</gene>
<evidence type="ECO:0000313" key="6">
    <source>
        <dbReference type="Proteomes" id="UP000195798"/>
    </source>
</evidence>